<dbReference type="AlphaFoldDB" id="A0ABD0JL97"/>
<reference evidence="2 3" key="1">
    <citation type="journal article" date="2023" name="Sci. Data">
        <title>Genome assembly of the Korean intertidal mud-creeper Batillaria attramentaria.</title>
        <authorList>
            <person name="Patra A.K."/>
            <person name="Ho P.T."/>
            <person name="Jun S."/>
            <person name="Lee S.J."/>
            <person name="Kim Y."/>
            <person name="Won Y.J."/>
        </authorList>
    </citation>
    <scope>NUCLEOTIDE SEQUENCE [LARGE SCALE GENOMIC DNA]</scope>
    <source>
        <strain evidence="2">Wonlab-2016</strain>
    </source>
</reference>
<keyword evidence="3" id="KW-1185">Reference proteome</keyword>
<evidence type="ECO:0000313" key="2">
    <source>
        <dbReference type="EMBL" id="KAK7475792.1"/>
    </source>
</evidence>
<protein>
    <submittedName>
        <fullName evidence="2">Uncharacterized protein</fullName>
    </submittedName>
</protein>
<dbReference type="Proteomes" id="UP001519460">
    <property type="component" value="Unassembled WGS sequence"/>
</dbReference>
<proteinExistence type="predicted"/>
<dbReference type="EMBL" id="JACVVK020000393">
    <property type="protein sequence ID" value="KAK7475792.1"/>
    <property type="molecule type" value="Genomic_DNA"/>
</dbReference>
<gene>
    <name evidence="2" type="ORF">BaRGS_00032938</name>
</gene>
<feature type="compositionally biased region" description="Polar residues" evidence="1">
    <location>
        <begin position="1"/>
        <end position="20"/>
    </location>
</feature>
<comment type="caution">
    <text evidence="2">The sequence shown here is derived from an EMBL/GenBank/DDBJ whole genome shotgun (WGS) entry which is preliminary data.</text>
</comment>
<accession>A0ABD0JL97</accession>
<evidence type="ECO:0000313" key="3">
    <source>
        <dbReference type="Proteomes" id="UP001519460"/>
    </source>
</evidence>
<feature type="region of interest" description="Disordered" evidence="1">
    <location>
        <begin position="1"/>
        <end position="67"/>
    </location>
</feature>
<evidence type="ECO:0000256" key="1">
    <source>
        <dbReference type="SAM" id="MobiDB-lite"/>
    </source>
</evidence>
<organism evidence="2 3">
    <name type="scientific">Batillaria attramentaria</name>
    <dbReference type="NCBI Taxonomy" id="370345"/>
    <lineage>
        <taxon>Eukaryota</taxon>
        <taxon>Metazoa</taxon>
        <taxon>Spiralia</taxon>
        <taxon>Lophotrochozoa</taxon>
        <taxon>Mollusca</taxon>
        <taxon>Gastropoda</taxon>
        <taxon>Caenogastropoda</taxon>
        <taxon>Sorbeoconcha</taxon>
        <taxon>Cerithioidea</taxon>
        <taxon>Batillariidae</taxon>
        <taxon>Batillaria</taxon>
    </lineage>
</organism>
<name>A0ABD0JL97_9CAEN</name>
<sequence>MNSKRQPSTAKDSQAQQKTAITDRDSTAMHSKRQPGTAKDSQEQQKTAITDRDSQAQQKTAKHSHYR</sequence>